<protein>
    <recommendedName>
        <fullName evidence="4">Zn(2)-C6 fungal-type domain-containing protein</fullName>
    </recommendedName>
</protein>
<feature type="region of interest" description="Disordered" evidence="1">
    <location>
        <begin position="452"/>
        <end position="475"/>
    </location>
</feature>
<evidence type="ECO:0008006" key="4">
    <source>
        <dbReference type="Google" id="ProtNLM"/>
    </source>
</evidence>
<name>A0A6A6C8L2_ZASCE</name>
<keyword evidence="3" id="KW-1185">Reference proteome</keyword>
<dbReference type="EMBL" id="ML993616">
    <property type="protein sequence ID" value="KAF2161999.1"/>
    <property type="molecule type" value="Genomic_DNA"/>
</dbReference>
<feature type="compositionally biased region" description="Basic and acidic residues" evidence="1">
    <location>
        <begin position="373"/>
        <end position="382"/>
    </location>
</feature>
<accession>A0A6A6C8L2</accession>
<proteinExistence type="predicted"/>
<dbReference type="AlphaFoldDB" id="A0A6A6C8L2"/>
<dbReference type="GeneID" id="54561970"/>
<dbReference type="RefSeq" id="XP_033662888.1">
    <property type="nucleotide sequence ID" value="XM_033808698.1"/>
</dbReference>
<evidence type="ECO:0000256" key="1">
    <source>
        <dbReference type="SAM" id="MobiDB-lite"/>
    </source>
</evidence>
<gene>
    <name evidence="2" type="ORF">M409DRAFT_27724</name>
</gene>
<organism evidence="2 3">
    <name type="scientific">Zasmidium cellare ATCC 36951</name>
    <dbReference type="NCBI Taxonomy" id="1080233"/>
    <lineage>
        <taxon>Eukaryota</taxon>
        <taxon>Fungi</taxon>
        <taxon>Dikarya</taxon>
        <taxon>Ascomycota</taxon>
        <taxon>Pezizomycotina</taxon>
        <taxon>Dothideomycetes</taxon>
        <taxon>Dothideomycetidae</taxon>
        <taxon>Mycosphaerellales</taxon>
        <taxon>Mycosphaerellaceae</taxon>
        <taxon>Zasmidium</taxon>
    </lineage>
</organism>
<evidence type="ECO:0000313" key="3">
    <source>
        <dbReference type="Proteomes" id="UP000799537"/>
    </source>
</evidence>
<sequence length="566" mass="63546">MASNDPPRVDIPYPSDEDAAAVQKTWLWAKTQASYVQESTRRSIDDFNIRRYVWRRYNPGWHNPTSQAESEWHPNAPAGFDAKIHLVHGDIPATSQQRHQSPPPRARPENFESTQLALPVKQLKDSVAVDMQPSGELRFPRVPPSEPHHVAFDQSSWPCFQHLTAGLERFYDEHDAGEVPSGLDAQAQDPPQVDMAEDTMVDQQSSKLDQRSALQAVRAHGTATAQVVGSEADQVQQASSLPCHELLIPALGHDKFSRRDDSRKSQLVGRHVDSLSSFPLDGTPTEKRNWFEERHVHVRCTPCQVRNLNCDHDVAHPDGGCSNCRATGAVCDIVRPRGRHTEVNCKYKPTCYYWHDYARNLARQLARHFGYDYHEPPQHRSLDQVPPQHPKQREDGTYRQMSPLDMMPQGFMLPASPRNLSGIKPNTLACPWMYQRWDPPFYQANQRQIEAFDQSRQAAERAGEAPPPAEATSLPTCRSAESVPAVPLAKQHNALPTTAAPSAPSQHIPSYARGGEHDGARTARSVTVLHQTRSNGVNRQRVSKAPKEGPKISKKFLTAVNRYIRG</sequence>
<feature type="region of interest" description="Disordered" evidence="1">
    <location>
        <begin position="373"/>
        <end position="395"/>
    </location>
</feature>
<reference evidence="2" key="1">
    <citation type="journal article" date="2020" name="Stud. Mycol.">
        <title>101 Dothideomycetes genomes: a test case for predicting lifestyles and emergence of pathogens.</title>
        <authorList>
            <person name="Haridas S."/>
            <person name="Albert R."/>
            <person name="Binder M."/>
            <person name="Bloem J."/>
            <person name="Labutti K."/>
            <person name="Salamov A."/>
            <person name="Andreopoulos B."/>
            <person name="Baker S."/>
            <person name="Barry K."/>
            <person name="Bills G."/>
            <person name="Bluhm B."/>
            <person name="Cannon C."/>
            <person name="Castanera R."/>
            <person name="Culley D."/>
            <person name="Daum C."/>
            <person name="Ezra D."/>
            <person name="Gonzalez J."/>
            <person name="Henrissat B."/>
            <person name="Kuo A."/>
            <person name="Liang C."/>
            <person name="Lipzen A."/>
            <person name="Lutzoni F."/>
            <person name="Magnuson J."/>
            <person name="Mondo S."/>
            <person name="Nolan M."/>
            <person name="Ohm R."/>
            <person name="Pangilinan J."/>
            <person name="Park H.-J."/>
            <person name="Ramirez L."/>
            <person name="Alfaro M."/>
            <person name="Sun H."/>
            <person name="Tritt A."/>
            <person name="Yoshinaga Y."/>
            <person name="Zwiers L.-H."/>
            <person name="Turgeon B."/>
            <person name="Goodwin S."/>
            <person name="Spatafora J."/>
            <person name="Crous P."/>
            <person name="Grigoriev I."/>
        </authorList>
    </citation>
    <scope>NUCLEOTIDE SEQUENCE</scope>
    <source>
        <strain evidence="2">ATCC 36951</strain>
    </source>
</reference>
<dbReference type="Proteomes" id="UP000799537">
    <property type="component" value="Unassembled WGS sequence"/>
</dbReference>
<evidence type="ECO:0000313" key="2">
    <source>
        <dbReference type="EMBL" id="KAF2161999.1"/>
    </source>
</evidence>